<dbReference type="EMBL" id="QFLI01000004">
    <property type="protein sequence ID" value="PXY01056.1"/>
    <property type="molecule type" value="Genomic_DNA"/>
</dbReference>
<dbReference type="GO" id="GO:0016747">
    <property type="term" value="F:acyltransferase activity, transferring groups other than amino-acyl groups"/>
    <property type="evidence" value="ECO:0007669"/>
    <property type="project" value="InterPro"/>
</dbReference>
<proteinExistence type="predicted"/>
<gene>
    <name evidence="4" type="ORF">DF185_10400</name>
</gene>
<dbReference type="PANTHER" id="PTHR43072">
    <property type="entry name" value="N-ACETYLTRANSFERASE"/>
    <property type="match status" value="1"/>
</dbReference>
<dbReference type="OrthoDB" id="9799096at2"/>
<keyword evidence="1 4" id="KW-0808">Transferase</keyword>
<reference evidence="4 5" key="1">
    <citation type="submission" date="2018-05" db="EMBL/GenBank/DDBJ databases">
        <title>Marinifilum breve JC075T sp. nov., a marine bacterium isolated from Yongle Blue Hole in the South China Sea.</title>
        <authorList>
            <person name="Fu T."/>
        </authorList>
    </citation>
    <scope>NUCLEOTIDE SEQUENCE [LARGE SCALE GENOMIC DNA]</scope>
    <source>
        <strain evidence="4 5">JC075</strain>
    </source>
</reference>
<evidence type="ECO:0000313" key="4">
    <source>
        <dbReference type="EMBL" id="PXY01056.1"/>
    </source>
</evidence>
<protein>
    <submittedName>
        <fullName evidence="4">N-acetyltransferase</fullName>
    </submittedName>
</protein>
<organism evidence="4 5">
    <name type="scientific">Marinifilum breve</name>
    <dbReference type="NCBI Taxonomy" id="2184082"/>
    <lineage>
        <taxon>Bacteria</taxon>
        <taxon>Pseudomonadati</taxon>
        <taxon>Bacteroidota</taxon>
        <taxon>Bacteroidia</taxon>
        <taxon>Marinilabiliales</taxon>
        <taxon>Marinifilaceae</taxon>
    </lineage>
</organism>
<dbReference type="InterPro" id="IPR016181">
    <property type="entry name" value="Acyl_CoA_acyltransferase"/>
</dbReference>
<dbReference type="SUPFAM" id="SSF55729">
    <property type="entry name" value="Acyl-CoA N-acyltransferases (Nat)"/>
    <property type="match status" value="1"/>
</dbReference>
<dbReference type="PANTHER" id="PTHR43072:SF23">
    <property type="entry name" value="UPF0039 PROTEIN C11D3.02C"/>
    <property type="match status" value="1"/>
</dbReference>
<keyword evidence="2" id="KW-0012">Acyltransferase</keyword>
<dbReference type="InterPro" id="IPR000182">
    <property type="entry name" value="GNAT_dom"/>
</dbReference>
<evidence type="ECO:0000256" key="1">
    <source>
        <dbReference type="ARBA" id="ARBA00022679"/>
    </source>
</evidence>
<evidence type="ECO:0000313" key="5">
    <source>
        <dbReference type="Proteomes" id="UP000248079"/>
    </source>
</evidence>
<dbReference type="AlphaFoldDB" id="A0A2V3ZXL6"/>
<sequence length="164" mass="19001">MQIRPATTSDLPAINEIYNQAVRKRFCTADLEEISMVEREKWFASHNPDTHPVFVAEENNEIIGWMCYSPYRQGRRALQTAVEVSYYLHDDHQGKGIGSKLLDFAIKQAPQYHIKHLFAILLEPNTASIKLLEKFGFERWACLPNIANIDGEWCSHVYYGREIN</sequence>
<dbReference type="Gene3D" id="3.40.630.30">
    <property type="match status" value="1"/>
</dbReference>
<dbReference type="Pfam" id="PF00583">
    <property type="entry name" value="Acetyltransf_1"/>
    <property type="match status" value="1"/>
</dbReference>
<dbReference type="PROSITE" id="PS51186">
    <property type="entry name" value="GNAT"/>
    <property type="match status" value="1"/>
</dbReference>
<name>A0A2V3ZXL6_9BACT</name>
<feature type="domain" description="N-acetyltransferase" evidence="3">
    <location>
        <begin position="1"/>
        <end position="164"/>
    </location>
</feature>
<dbReference type="Proteomes" id="UP000248079">
    <property type="component" value="Unassembled WGS sequence"/>
</dbReference>
<evidence type="ECO:0000259" key="3">
    <source>
        <dbReference type="PROSITE" id="PS51186"/>
    </source>
</evidence>
<accession>A0A2V3ZXL6</accession>
<keyword evidence="5" id="KW-1185">Reference proteome</keyword>
<dbReference type="RefSeq" id="WP_110360688.1">
    <property type="nucleotide sequence ID" value="NZ_QFLI01000004.1"/>
</dbReference>
<comment type="caution">
    <text evidence="4">The sequence shown here is derived from an EMBL/GenBank/DDBJ whole genome shotgun (WGS) entry which is preliminary data.</text>
</comment>
<dbReference type="CDD" id="cd04301">
    <property type="entry name" value="NAT_SF"/>
    <property type="match status" value="1"/>
</dbReference>
<evidence type="ECO:0000256" key="2">
    <source>
        <dbReference type="ARBA" id="ARBA00023315"/>
    </source>
</evidence>